<feature type="signal peptide" evidence="7">
    <location>
        <begin position="1"/>
        <end position="22"/>
    </location>
</feature>
<evidence type="ECO:0008006" key="10">
    <source>
        <dbReference type="Google" id="ProtNLM"/>
    </source>
</evidence>
<evidence type="ECO:0000256" key="2">
    <source>
        <dbReference type="ARBA" id="ARBA00007566"/>
    </source>
</evidence>
<evidence type="ECO:0000313" key="8">
    <source>
        <dbReference type="Ensembl" id="ENSSLUP00000021241.1"/>
    </source>
</evidence>
<name>A0A8C9YBC7_SANLU</name>
<sequence>MVATARAVVCLSLWLSVCQVRGSYIPPKMNKTIQDLLQHYSIPPKERFNGRPVFSKEPLTGKMEKLNIICFLSQGKRVFMGGVLETYEKLIGQMLKQQPTPTPQTDGTNKRLASATAGTGSDDSVRTGLNYILERVQELKKHHYHEQEKLLQELNSLQHIKLDNRVVQSKALWELPWLYEEASSLDDANMLRRRRRRRRRQAWRVKTRPRA</sequence>
<dbReference type="InterPro" id="IPR002069">
    <property type="entry name" value="Interferon_gamma"/>
</dbReference>
<evidence type="ECO:0000256" key="1">
    <source>
        <dbReference type="ARBA" id="ARBA00004613"/>
    </source>
</evidence>
<dbReference type="GO" id="GO:0006955">
    <property type="term" value="P:immune response"/>
    <property type="evidence" value="ECO:0007669"/>
    <property type="project" value="InterPro"/>
</dbReference>
<keyword evidence="5" id="KW-0325">Glycoprotein</keyword>
<keyword evidence="7" id="KW-0732">Signal</keyword>
<feature type="chain" id="PRO_5034218428" description="Interferon gamma" evidence="7">
    <location>
        <begin position="23"/>
        <end position="211"/>
    </location>
</feature>
<dbReference type="GeneTree" id="ENSGT00390000007831"/>
<comment type="subcellular location">
    <subcellularLocation>
        <location evidence="1">Secreted</location>
    </subcellularLocation>
</comment>
<dbReference type="Proteomes" id="UP000694568">
    <property type="component" value="Unplaced"/>
</dbReference>
<evidence type="ECO:0000256" key="7">
    <source>
        <dbReference type="SAM" id="SignalP"/>
    </source>
</evidence>
<proteinExistence type="inferred from homology"/>
<feature type="region of interest" description="Disordered" evidence="6">
    <location>
        <begin position="97"/>
        <end position="122"/>
    </location>
</feature>
<dbReference type="AlphaFoldDB" id="A0A8C9YBC7"/>
<reference evidence="8" key="2">
    <citation type="submission" date="2025-09" db="UniProtKB">
        <authorList>
            <consortium name="Ensembl"/>
        </authorList>
    </citation>
    <scope>IDENTIFICATION</scope>
</reference>
<dbReference type="SUPFAM" id="SSF47266">
    <property type="entry name" value="4-helical cytokines"/>
    <property type="match status" value="1"/>
</dbReference>
<dbReference type="Ensembl" id="ENSSLUT00000021927.1">
    <property type="protein sequence ID" value="ENSSLUP00000021241.1"/>
    <property type="gene ID" value="ENSSLUG00000009813.1"/>
</dbReference>
<evidence type="ECO:0000313" key="9">
    <source>
        <dbReference type="Proteomes" id="UP000694568"/>
    </source>
</evidence>
<dbReference type="PANTHER" id="PTHR11419:SF0">
    <property type="entry name" value="INTERFERON GAMMA"/>
    <property type="match status" value="1"/>
</dbReference>
<gene>
    <name evidence="8" type="primary">LOC116047929</name>
</gene>
<dbReference type="GO" id="GO:0005133">
    <property type="term" value="F:type II interferon receptor binding"/>
    <property type="evidence" value="ECO:0007669"/>
    <property type="project" value="InterPro"/>
</dbReference>
<keyword evidence="4" id="KW-0964">Secreted</keyword>
<comment type="similarity">
    <text evidence="2">Belongs to the type II (or gamma) interferon family.</text>
</comment>
<dbReference type="PANTHER" id="PTHR11419">
    <property type="entry name" value="INTERFERON GAMMA"/>
    <property type="match status" value="1"/>
</dbReference>
<evidence type="ECO:0000256" key="4">
    <source>
        <dbReference type="ARBA" id="ARBA00022525"/>
    </source>
</evidence>
<keyword evidence="3" id="KW-0202">Cytokine</keyword>
<evidence type="ECO:0000256" key="3">
    <source>
        <dbReference type="ARBA" id="ARBA00022514"/>
    </source>
</evidence>
<accession>A0A8C9YBC7</accession>
<dbReference type="InterPro" id="IPR009079">
    <property type="entry name" value="4_helix_cytokine-like_core"/>
</dbReference>
<evidence type="ECO:0000256" key="6">
    <source>
        <dbReference type="SAM" id="MobiDB-lite"/>
    </source>
</evidence>
<keyword evidence="9" id="KW-1185">Reference proteome</keyword>
<dbReference type="Gene3D" id="1.20.1250.10">
    <property type="match status" value="1"/>
</dbReference>
<reference evidence="8" key="1">
    <citation type="submission" date="2025-08" db="UniProtKB">
        <authorList>
            <consortium name="Ensembl"/>
        </authorList>
    </citation>
    <scope>IDENTIFICATION</scope>
</reference>
<organism evidence="8 9">
    <name type="scientific">Sander lucioperca</name>
    <name type="common">Pike-perch</name>
    <name type="synonym">Perca lucioperca</name>
    <dbReference type="NCBI Taxonomy" id="283035"/>
    <lineage>
        <taxon>Eukaryota</taxon>
        <taxon>Metazoa</taxon>
        <taxon>Chordata</taxon>
        <taxon>Craniata</taxon>
        <taxon>Vertebrata</taxon>
        <taxon>Euteleostomi</taxon>
        <taxon>Actinopterygii</taxon>
        <taxon>Neopterygii</taxon>
        <taxon>Teleostei</taxon>
        <taxon>Neoteleostei</taxon>
        <taxon>Acanthomorphata</taxon>
        <taxon>Eupercaria</taxon>
        <taxon>Perciformes</taxon>
        <taxon>Percoidei</taxon>
        <taxon>Percidae</taxon>
        <taxon>Luciopercinae</taxon>
        <taxon>Sander</taxon>
    </lineage>
</organism>
<dbReference type="GO" id="GO:0005125">
    <property type="term" value="F:cytokine activity"/>
    <property type="evidence" value="ECO:0007669"/>
    <property type="project" value="UniProtKB-KW"/>
</dbReference>
<evidence type="ECO:0000256" key="5">
    <source>
        <dbReference type="ARBA" id="ARBA00023180"/>
    </source>
</evidence>
<protein>
    <recommendedName>
        <fullName evidence="10">Interferon gamma</fullName>
    </recommendedName>
</protein>
<dbReference type="GO" id="GO:0005615">
    <property type="term" value="C:extracellular space"/>
    <property type="evidence" value="ECO:0007669"/>
    <property type="project" value="UniProtKB-KW"/>
</dbReference>